<name>A0A9P6TAR7_9BASI</name>
<feature type="compositionally biased region" description="Polar residues" evidence="1">
    <location>
        <begin position="528"/>
        <end position="544"/>
    </location>
</feature>
<proteinExistence type="predicted"/>
<keyword evidence="2" id="KW-0732">Signal</keyword>
<dbReference type="AlphaFoldDB" id="A0A9P6TAR7"/>
<comment type="caution">
    <text evidence="3">The sequence shown here is derived from an EMBL/GenBank/DDBJ whole genome shotgun (WGS) entry which is preliminary data.</text>
</comment>
<organism evidence="3 4">
    <name type="scientific">Cronartium quercuum f. sp. fusiforme G11</name>
    <dbReference type="NCBI Taxonomy" id="708437"/>
    <lineage>
        <taxon>Eukaryota</taxon>
        <taxon>Fungi</taxon>
        <taxon>Dikarya</taxon>
        <taxon>Basidiomycota</taxon>
        <taxon>Pucciniomycotina</taxon>
        <taxon>Pucciniomycetes</taxon>
        <taxon>Pucciniales</taxon>
        <taxon>Coleosporiaceae</taxon>
        <taxon>Cronartium</taxon>
    </lineage>
</organism>
<feature type="signal peptide" evidence="2">
    <location>
        <begin position="1"/>
        <end position="18"/>
    </location>
</feature>
<accession>A0A9P6TAR7</accession>
<reference evidence="3" key="1">
    <citation type="submission" date="2013-11" db="EMBL/GenBank/DDBJ databases">
        <title>Genome sequence of the fusiform rust pathogen reveals effectors for host alternation and coevolution with pine.</title>
        <authorList>
            <consortium name="DOE Joint Genome Institute"/>
            <person name="Smith K."/>
            <person name="Pendleton A."/>
            <person name="Kubisiak T."/>
            <person name="Anderson C."/>
            <person name="Salamov A."/>
            <person name="Aerts A."/>
            <person name="Riley R."/>
            <person name="Clum A."/>
            <person name="Lindquist E."/>
            <person name="Ence D."/>
            <person name="Campbell M."/>
            <person name="Kronenberg Z."/>
            <person name="Feau N."/>
            <person name="Dhillon B."/>
            <person name="Hamelin R."/>
            <person name="Burleigh J."/>
            <person name="Smith J."/>
            <person name="Yandell M."/>
            <person name="Nelson C."/>
            <person name="Grigoriev I."/>
            <person name="Davis J."/>
        </authorList>
    </citation>
    <scope>NUCLEOTIDE SEQUENCE</scope>
    <source>
        <strain evidence="3">G11</strain>
    </source>
</reference>
<evidence type="ECO:0000313" key="3">
    <source>
        <dbReference type="EMBL" id="KAG0143873.1"/>
    </source>
</evidence>
<evidence type="ECO:0000256" key="2">
    <source>
        <dbReference type="SAM" id="SignalP"/>
    </source>
</evidence>
<dbReference type="Proteomes" id="UP000886653">
    <property type="component" value="Unassembled WGS sequence"/>
</dbReference>
<keyword evidence="4" id="KW-1185">Reference proteome</keyword>
<dbReference type="EMBL" id="MU167308">
    <property type="protein sequence ID" value="KAG0143873.1"/>
    <property type="molecule type" value="Genomic_DNA"/>
</dbReference>
<evidence type="ECO:0000313" key="4">
    <source>
        <dbReference type="Proteomes" id="UP000886653"/>
    </source>
</evidence>
<gene>
    <name evidence="3" type="ORF">CROQUDRAFT_95727</name>
</gene>
<feature type="chain" id="PRO_5040252782" evidence="2">
    <location>
        <begin position="19"/>
        <end position="628"/>
    </location>
</feature>
<evidence type="ECO:0000256" key="1">
    <source>
        <dbReference type="SAM" id="MobiDB-lite"/>
    </source>
</evidence>
<sequence>MNLLQASLLALGLTSLHAMTTPFGLGPGPGGVGGGPDPICGVAAVLLGICCKNFDDSPGIFEGTGNTCNSLATFSRYHPYPRPLHVRFRFYFRQLSSINKTETCEPLEITGIRPNSEFHYTKILGWTGLNAAFRNIHRTSAYATRKIGQMTSQVIAKQKRQRKIQLSLGETLDSSIGELLLDEKEIRKWASSIKSAVLFDLRQLIQHQSVEWGIPSNEVTKLIDQLEEIQDITTWDGKDVEHLVFSITDRMLKDYMPSNAFPLLLPYLLIMRYVGYFNPNARKYFVTSMLQQAVKAKQILDLAPLQRLLEVDTRLRFRGLGIFGRYDEFMKQVEFECSERLERNEVIKHLEYAMTRLKRLPDNLQERLRNIKAELENKSFQTRWPVIDKGYFEDSHQMIRNCELIIAHGAVLPYWGEYSSLRLVVKAAYKTLNHLWKFNTQDQSARKFLMDLLIAKDIQRSIYLHVLCDKSFKYYEGVQMELLNAFQLLKKLDDTMIIHLNIVVPRHTERESHLNSSEGNGNGKWPSQAISRYASGSNSATSNPPAVAHQDGQFGPRGFSRSHEDPGVVVGIPIESTLSPIVHSTGNPEMYSERWIGNTYLLPHENESTPHTGPYIQYNQHASQTKTE</sequence>
<feature type="region of interest" description="Disordered" evidence="1">
    <location>
        <begin position="509"/>
        <end position="552"/>
    </location>
</feature>
<feature type="region of interest" description="Disordered" evidence="1">
    <location>
        <begin position="606"/>
        <end position="628"/>
    </location>
</feature>
<feature type="compositionally biased region" description="Polar residues" evidence="1">
    <location>
        <begin position="617"/>
        <end position="628"/>
    </location>
</feature>
<protein>
    <submittedName>
        <fullName evidence="3">Uncharacterized protein</fullName>
    </submittedName>
</protein>